<evidence type="ECO:0000259" key="9">
    <source>
        <dbReference type="Pfam" id="PF02687"/>
    </source>
</evidence>
<feature type="compositionally biased region" description="Low complexity" evidence="7">
    <location>
        <begin position="145"/>
        <end position="160"/>
    </location>
</feature>
<evidence type="ECO:0000256" key="8">
    <source>
        <dbReference type="SAM" id="Phobius"/>
    </source>
</evidence>
<feature type="transmembrane region" description="Helical" evidence="8">
    <location>
        <begin position="20"/>
        <end position="41"/>
    </location>
</feature>
<dbReference type="Pfam" id="PF02687">
    <property type="entry name" value="FtsX"/>
    <property type="match status" value="1"/>
</dbReference>
<feature type="domain" description="MacB-like periplasmic core" evidence="10">
    <location>
        <begin position="17"/>
        <end position="292"/>
    </location>
</feature>
<feature type="domain" description="ABC3 transporter permease C-terminal" evidence="9">
    <location>
        <begin position="327"/>
        <end position="472"/>
    </location>
</feature>
<dbReference type="Proteomes" id="UP000199183">
    <property type="component" value="Unassembled WGS sequence"/>
</dbReference>
<evidence type="ECO:0000259" key="10">
    <source>
        <dbReference type="Pfam" id="PF12704"/>
    </source>
</evidence>
<evidence type="ECO:0000313" key="11">
    <source>
        <dbReference type="EMBL" id="SEB40301.1"/>
    </source>
</evidence>
<feature type="transmembrane region" description="Helical" evidence="8">
    <location>
        <begin position="379"/>
        <end position="400"/>
    </location>
</feature>
<keyword evidence="3 8" id="KW-0812">Transmembrane</keyword>
<evidence type="ECO:0000256" key="3">
    <source>
        <dbReference type="ARBA" id="ARBA00022692"/>
    </source>
</evidence>
<feature type="region of interest" description="Disordered" evidence="7">
    <location>
        <begin position="63"/>
        <end position="93"/>
    </location>
</feature>
<accession>A0A1H4J265</accession>
<keyword evidence="5 8" id="KW-0472">Membrane</keyword>
<sequence>MFITYLRRELGNRKRQSAIVAIALAIAIALVMLVASFSAAVRSAQADALSSVYGVGTDITVSQKAEAPTEGGDGPGQRFDFDPGEGSSDADGQQFSQSRLTLGFGTTGFDASALDTIAATAGVKDAAGVLSLTNTNFSGEVPDRSQAAAPPSAGQAPQDAGPGGGGSFDVDATAVLGVTPGAASVGPLSDVETADGRMLRADDAGADVVILDAAYATASELAVGDTLTLGGTEFTVVGTVASTTDAASTAADAYIPLDVAQSLAGAEGTLSTVYVSAASADEVSDVQDAVETALPDLTVSTQADLAQSVSGSLATATQLVSSLGLWLSVLVIAVAFLIAALFTVSGVTRRTREFGTLKAIGWTSGRVVRQVAAESVTQGLIGGAIGVAIGCAAIAILNAVGITLSGSATTAAAGPGRMDGGFPGGASDAAASATPLTLSLPVDVTVIALAVGLAVLGGLIAGAIGGWRASHLRPAAALRSIS</sequence>
<evidence type="ECO:0000256" key="6">
    <source>
        <dbReference type="ARBA" id="ARBA00038076"/>
    </source>
</evidence>
<name>A0A1H4J265_9MICO</name>
<dbReference type="Pfam" id="PF12704">
    <property type="entry name" value="MacB_PCD"/>
    <property type="match status" value="1"/>
</dbReference>
<evidence type="ECO:0000256" key="5">
    <source>
        <dbReference type="ARBA" id="ARBA00023136"/>
    </source>
</evidence>
<dbReference type="GO" id="GO:0022857">
    <property type="term" value="F:transmembrane transporter activity"/>
    <property type="evidence" value="ECO:0007669"/>
    <property type="project" value="TreeGrafter"/>
</dbReference>
<keyword evidence="4 8" id="KW-1133">Transmembrane helix</keyword>
<dbReference type="RefSeq" id="WP_091179391.1">
    <property type="nucleotide sequence ID" value="NZ_FNRY01000001.1"/>
</dbReference>
<dbReference type="PANTHER" id="PTHR30572:SF4">
    <property type="entry name" value="ABC TRANSPORTER PERMEASE YTRF"/>
    <property type="match status" value="1"/>
</dbReference>
<feature type="transmembrane region" description="Helical" evidence="8">
    <location>
        <begin position="323"/>
        <end position="344"/>
    </location>
</feature>
<evidence type="ECO:0000256" key="4">
    <source>
        <dbReference type="ARBA" id="ARBA00022989"/>
    </source>
</evidence>
<feature type="transmembrane region" description="Helical" evidence="8">
    <location>
        <begin position="444"/>
        <end position="464"/>
    </location>
</feature>
<comment type="similarity">
    <text evidence="6">Belongs to the ABC-4 integral membrane protein family.</text>
</comment>
<evidence type="ECO:0000256" key="7">
    <source>
        <dbReference type="SAM" id="MobiDB-lite"/>
    </source>
</evidence>
<feature type="region of interest" description="Disordered" evidence="7">
    <location>
        <begin position="137"/>
        <end position="168"/>
    </location>
</feature>
<keyword evidence="2" id="KW-1003">Cell membrane</keyword>
<organism evidence="11 12">
    <name type="scientific">Paramicrobacterium humi</name>
    <dbReference type="NCBI Taxonomy" id="640635"/>
    <lineage>
        <taxon>Bacteria</taxon>
        <taxon>Bacillati</taxon>
        <taxon>Actinomycetota</taxon>
        <taxon>Actinomycetes</taxon>
        <taxon>Micrococcales</taxon>
        <taxon>Microbacteriaceae</taxon>
        <taxon>Paramicrobacterium</taxon>
    </lineage>
</organism>
<dbReference type="AlphaFoldDB" id="A0A1H4J265"/>
<evidence type="ECO:0000256" key="1">
    <source>
        <dbReference type="ARBA" id="ARBA00004651"/>
    </source>
</evidence>
<dbReference type="InterPro" id="IPR025857">
    <property type="entry name" value="MacB_PCD"/>
</dbReference>
<comment type="subcellular location">
    <subcellularLocation>
        <location evidence="1">Cell membrane</location>
        <topology evidence="1">Multi-pass membrane protein</topology>
    </subcellularLocation>
</comment>
<dbReference type="GO" id="GO:0005886">
    <property type="term" value="C:plasma membrane"/>
    <property type="evidence" value="ECO:0007669"/>
    <property type="project" value="UniProtKB-SubCell"/>
</dbReference>
<dbReference type="OrthoDB" id="4832961at2"/>
<evidence type="ECO:0000256" key="2">
    <source>
        <dbReference type="ARBA" id="ARBA00022475"/>
    </source>
</evidence>
<dbReference type="InterPro" id="IPR050250">
    <property type="entry name" value="Macrolide_Exporter_MacB"/>
</dbReference>
<dbReference type="InterPro" id="IPR003838">
    <property type="entry name" value="ABC3_permease_C"/>
</dbReference>
<protein>
    <submittedName>
        <fullName evidence="11">FtsX-like permease family protein</fullName>
    </submittedName>
</protein>
<dbReference type="PANTHER" id="PTHR30572">
    <property type="entry name" value="MEMBRANE COMPONENT OF TRANSPORTER-RELATED"/>
    <property type="match status" value="1"/>
</dbReference>
<reference evidence="11 12" key="1">
    <citation type="submission" date="2016-10" db="EMBL/GenBank/DDBJ databases">
        <authorList>
            <person name="de Groot N.N."/>
        </authorList>
    </citation>
    <scope>NUCLEOTIDE SEQUENCE [LARGE SCALE GENOMIC DNA]</scope>
    <source>
        <strain evidence="11 12">DSM 21799</strain>
    </source>
</reference>
<proteinExistence type="inferred from homology"/>
<keyword evidence="12" id="KW-1185">Reference proteome</keyword>
<dbReference type="STRING" id="640635.SAMN04489806_0441"/>
<evidence type="ECO:0000313" key="12">
    <source>
        <dbReference type="Proteomes" id="UP000199183"/>
    </source>
</evidence>
<gene>
    <name evidence="11" type="ORF">SAMN04489806_0441</name>
</gene>
<dbReference type="EMBL" id="FNRY01000001">
    <property type="protein sequence ID" value="SEB40301.1"/>
    <property type="molecule type" value="Genomic_DNA"/>
</dbReference>